<dbReference type="InterPro" id="IPR050103">
    <property type="entry name" value="Class-III_PLP-dep_AT"/>
</dbReference>
<protein>
    <submittedName>
        <fullName evidence="6">Aspartate aminotransferase family protein</fullName>
    </submittedName>
</protein>
<dbReference type="AlphaFoldDB" id="A0A3E1EUK0"/>
<dbReference type="Gene3D" id="3.40.640.10">
    <property type="entry name" value="Type I PLP-dependent aspartate aminotransferase-like (Major domain)"/>
    <property type="match status" value="1"/>
</dbReference>
<dbReference type="PANTHER" id="PTHR11986">
    <property type="entry name" value="AMINOTRANSFERASE CLASS III"/>
    <property type="match status" value="1"/>
</dbReference>
<dbReference type="Pfam" id="PF00202">
    <property type="entry name" value="Aminotran_3"/>
    <property type="match status" value="1"/>
</dbReference>
<dbReference type="GO" id="GO:0042802">
    <property type="term" value="F:identical protein binding"/>
    <property type="evidence" value="ECO:0007669"/>
    <property type="project" value="TreeGrafter"/>
</dbReference>
<evidence type="ECO:0000256" key="1">
    <source>
        <dbReference type="ARBA" id="ARBA00001933"/>
    </source>
</evidence>
<dbReference type="OrthoDB" id="9801052at2"/>
<dbReference type="InterPro" id="IPR015422">
    <property type="entry name" value="PyrdxlP-dep_Trfase_small"/>
</dbReference>
<keyword evidence="4 5" id="KW-0663">Pyridoxal phosphate</keyword>
<keyword evidence="2 6" id="KW-0032">Aminotransferase</keyword>
<gene>
    <name evidence="6" type="ORF">DXU93_14165</name>
</gene>
<dbReference type="GO" id="GO:0030170">
    <property type="term" value="F:pyridoxal phosphate binding"/>
    <property type="evidence" value="ECO:0007669"/>
    <property type="project" value="InterPro"/>
</dbReference>
<dbReference type="InterPro" id="IPR015421">
    <property type="entry name" value="PyrdxlP-dep_Trfase_major"/>
</dbReference>
<name>A0A3E1EUK0_9FLAO</name>
<dbReference type="FunFam" id="3.40.640.10:FF:000004">
    <property type="entry name" value="Acetylornithine aminotransferase"/>
    <property type="match status" value="1"/>
</dbReference>
<dbReference type="PANTHER" id="PTHR11986:SF79">
    <property type="entry name" value="ACETYLORNITHINE AMINOTRANSFERASE, MITOCHONDRIAL"/>
    <property type="match status" value="1"/>
</dbReference>
<dbReference type="SUPFAM" id="SSF53383">
    <property type="entry name" value="PLP-dependent transferases"/>
    <property type="match status" value="1"/>
</dbReference>
<comment type="cofactor">
    <cofactor evidence="1">
        <name>pyridoxal 5'-phosphate</name>
        <dbReference type="ChEBI" id="CHEBI:597326"/>
    </cofactor>
</comment>
<evidence type="ECO:0000256" key="3">
    <source>
        <dbReference type="ARBA" id="ARBA00022679"/>
    </source>
</evidence>
<proteinExistence type="inferred from homology"/>
<accession>A0A3E1EUK0</accession>
<evidence type="ECO:0000256" key="2">
    <source>
        <dbReference type="ARBA" id="ARBA00022576"/>
    </source>
</evidence>
<evidence type="ECO:0000256" key="4">
    <source>
        <dbReference type="ARBA" id="ARBA00022898"/>
    </source>
</evidence>
<dbReference type="RefSeq" id="WP_116881964.1">
    <property type="nucleotide sequence ID" value="NZ_QURB01000011.1"/>
</dbReference>
<reference evidence="6 7" key="1">
    <citation type="submission" date="2018-08" db="EMBL/GenBank/DDBJ databases">
        <title>The draft genome squence of Brumimicrobium sp. N62.</title>
        <authorList>
            <person name="Du Z.-J."/>
            <person name="Luo H.-R."/>
        </authorList>
    </citation>
    <scope>NUCLEOTIDE SEQUENCE [LARGE SCALE GENOMIC DNA]</scope>
    <source>
        <strain evidence="6 7">N62</strain>
    </source>
</reference>
<comment type="caution">
    <text evidence="6">The sequence shown here is derived from an EMBL/GenBank/DDBJ whole genome shotgun (WGS) entry which is preliminary data.</text>
</comment>
<dbReference type="InterPro" id="IPR049704">
    <property type="entry name" value="Aminotrans_3_PPA_site"/>
</dbReference>
<evidence type="ECO:0000313" key="6">
    <source>
        <dbReference type="EMBL" id="RFC53208.1"/>
    </source>
</evidence>
<dbReference type="GO" id="GO:0008483">
    <property type="term" value="F:transaminase activity"/>
    <property type="evidence" value="ECO:0007669"/>
    <property type="project" value="UniProtKB-KW"/>
</dbReference>
<organism evidence="6 7">
    <name type="scientific">Brumimicrobium aurantiacum</name>
    <dbReference type="NCBI Taxonomy" id="1737063"/>
    <lineage>
        <taxon>Bacteria</taxon>
        <taxon>Pseudomonadati</taxon>
        <taxon>Bacteroidota</taxon>
        <taxon>Flavobacteriia</taxon>
        <taxon>Flavobacteriales</taxon>
        <taxon>Crocinitomicaceae</taxon>
        <taxon>Brumimicrobium</taxon>
    </lineage>
</organism>
<dbReference type="Proteomes" id="UP000257127">
    <property type="component" value="Unassembled WGS sequence"/>
</dbReference>
<sequence>MSILSAEEKFKNLQGQTSPFPFLIDVDYAKGSYIYDKNGKAYLDMIAGVAVNNIGHNHPEVVQALKTQIDRHLHVMVYGEFIQDAPLEMAERLVEMLPEQLNSVYAVNSGTEANEAAIKLAKRITGRREIISCFGAYHGSTNGSLSLSSNAVKKNPFEPLLPEVNHIRHNSIEDLSKITEQTAGVFIETIQGDAGVRQASTNYLKALKARCEETGAQLIYDEVQCGLGRSGLNFAFEHSGVVPDILTLGKALGGGMPIGALVSHKEKMDLFSHDPILGHITTFGGHPVVCAAAAAGLKVLSEIDYQQIELIGQQIEDELLKLEEVKAIRRVGYMFAFDMESPELVNQIVTGCLEKGLLSFWFLSHPDSFRLSPPLTLSKEEADIAIAIVKEVIIGIRQLK</sequence>
<dbReference type="CDD" id="cd00610">
    <property type="entry name" value="OAT_like"/>
    <property type="match status" value="1"/>
</dbReference>
<evidence type="ECO:0000256" key="5">
    <source>
        <dbReference type="RuleBase" id="RU003560"/>
    </source>
</evidence>
<keyword evidence="3 6" id="KW-0808">Transferase</keyword>
<dbReference type="PIRSF" id="PIRSF000521">
    <property type="entry name" value="Transaminase_4ab_Lys_Orn"/>
    <property type="match status" value="1"/>
</dbReference>
<dbReference type="EMBL" id="QURB01000011">
    <property type="protein sequence ID" value="RFC53208.1"/>
    <property type="molecule type" value="Genomic_DNA"/>
</dbReference>
<evidence type="ECO:0000313" key="7">
    <source>
        <dbReference type="Proteomes" id="UP000257127"/>
    </source>
</evidence>
<comment type="similarity">
    <text evidence="5">Belongs to the class-III pyridoxal-phosphate-dependent aminotransferase family.</text>
</comment>
<dbReference type="InterPro" id="IPR015424">
    <property type="entry name" value="PyrdxlP-dep_Trfase"/>
</dbReference>
<dbReference type="Gene3D" id="3.90.1150.10">
    <property type="entry name" value="Aspartate Aminotransferase, domain 1"/>
    <property type="match status" value="1"/>
</dbReference>
<dbReference type="InterPro" id="IPR005814">
    <property type="entry name" value="Aminotrans_3"/>
</dbReference>
<keyword evidence="7" id="KW-1185">Reference proteome</keyword>
<dbReference type="PROSITE" id="PS00600">
    <property type="entry name" value="AA_TRANSFER_CLASS_3"/>
    <property type="match status" value="1"/>
</dbReference>